<dbReference type="EMBL" id="CAEZYP010000002">
    <property type="protein sequence ID" value="CAB4721428.1"/>
    <property type="molecule type" value="Genomic_DNA"/>
</dbReference>
<evidence type="ECO:0000259" key="7">
    <source>
        <dbReference type="Pfam" id="PF01895"/>
    </source>
</evidence>
<dbReference type="Pfam" id="PF01895">
    <property type="entry name" value="PhoU"/>
    <property type="match status" value="2"/>
</dbReference>
<dbReference type="GO" id="GO:0006817">
    <property type="term" value="P:phosphate ion transport"/>
    <property type="evidence" value="ECO:0007669"/>
    <property type="project" value="UniProtKB-KW"/>
</dbReference>
<gene>
    <name evidence="8" type="ORF">UFOPK1856_00013</name>
    <name evidence="9" type="ORF">UFOPK2735_00032</name>
    <name evidence="10" type="ORF">UFOPK3217_00010</name>
    <name evidence="11" type="ORF">UFOPK4022_00032</name>
</gene>
<dbReference type="PANTHER" id="PTHR42930:SF3">
    <property type="entry name" value="PHOSPHATE-SPECIFIC TRANSPORT SYSTEM ACCESSORY PROTEIN PHOU"/>
    <property type="match status" value="1"/>
</dbReference>
<reference evidence="8" key="1">
    <citation type="submission" date="2020-05" db="EMBL/GenBank/DDBJ databases">
        <authorList>
            <person name="Chiriac C."/>
            <person name="Salcher M."/>
            <person name="Ghai R."/>
            <person name="Kavagutti S V."/>
        </authorList>
    </citation>
    <scope>NUCLEOTIDE SEQUENCE</scope>
</reference>
<feature type="domain" description="PhoU" evidence="7">
    <location>
        <begin position="124"/>
        <end position="207"/>
    </location>
</feature>
<evidence type="ECO:0000256" key="1">
    <source>
        <dbReference type="ARBA" id="ARBA00004496"/>
    </source>
</evidence>
<organism evidence="8">
    <name type="scientific">freshwater metagenome</name>
    <dbReference type="NCBI Taxonomy" id="449393"/>
    <lineage>
        <taxon>unclassified sequences</taxon>
        <taxon>metagenomes</taxon>
        <taxon>ecological metagenomes</taxon>
    </lineage>
</organism>
<dbReference type="InterPro" id="IPR026022">
    <property type="entry name" value="PhoU_dom"/>
</dbReference>
<evidence type="ECO:0000256" key="6">
    <source>
        <dbReference type="ARBA" id="ARBA00022592"/>
    </source>
</evidence>
<dbReference type="SUPFAM" id="SSF109755">
    <property type="entry name" value="PhoU-like"/>
    <property type="match status" value="1"/>
</dbReference>
<keyword evidence="4" id="KW-0813">Transport</keyword>
<dbReference type="EMBL" id="CAFABJ010000001">
    <property type="protein sequence ID" value="CAB4818641.1"/>
    <property type="molecule type" value="Genomic_DNA"/>
</dbReference>
<evidence type="ECO:0000256" key="2">
    <source>
        <dbReference type="ARBA" id="ARBA00008107"/>
    </source>
</evidence>
<dbReference type="EMBL" id="CAEZUV010000001">
    <property type="protein sequence ID" value="CAB4603901.1"/>
    <property type="molecule type" value="Genomic_DNA"/>
</dbReference>
<dbReference type="PANTHER" id="PTHR42930">
    <property type="entry name" value="PHOSPHATE-SPECIFIC TRANSPORT SYSTEM ACCESSORY PROTEIN PHOU"/>
    <property type="match status" value="1"/>
</dbReference>
<keyword evidence="6" id="KW-0592">Phosphate transport</keyword>
<dbReference type="GO" id="GO:0030643">
    <property type="term" value="P:intracellular phosphate ion homeostasis"/>
    <property type="evidence" value="ECO:0007669"/>
    <property type="project" value="InterPro"/>
</dbReference>
<dbReference type="FunFam" id="1.20.58.220:FF:000004">
    <property type="entry name" value="Phosphate-specific transport system accessory protein PhoU"/>
    <property type="match status" value="1"/>
</dbReference>
<name>A0A6J6GRK9_9ZZZZ</name>
<dbReference type="AlphaFoldDB" id="A0A6J6GRK9"/>
<evidence type="ECO:0000256" key="4">
    <source>
        <dbReference type="ARBA" id="ARBA00022448"/>
    </source>
</evidence>
<comment type="subunit">
    <text evidence="3">Homodimer.</text>
</comment>
<comment type="subcellular location">
    <subcellularLocation>
        <location evidence="1">Cytoplasm</location>
    </subcellularLocation>
</comment>
<dbReference type="EMBL" id="CAFBOY010000002">
    <property type="protein sequence ID" value="CAB4988601.1"/>
    <property type="molecule type" value="Genomic_DNA"/>
</dbReference>
<dbReference type="NCBIfam" id="TIGR02135">
    <property type="entry name" value="phoU_full"/>
    <property type="match status" value="1"/>
</dbReference>
<evidence type="ECO:0000313" key="10">
    <source>
        <dbReference type="EMBL" id="CAB4818641.1"/>
    </source>
</evidence>
<comment type="similarity">
    <text evidence="2">Belongs to the PhoU family.</text>
</comment>
<keyword evidence="5" id="KW-0963">Cytoplasm</keyword>
<dbReference type="Gene3D" id="1.20.58.220">
    <property type="entry name" value="Phosphate transport system protein phou homolog 2, domain 2"/>
    <property type="match status" value="1"/>
</dbReference>
<dbReference type="GO" id="GO:0045936">
    <property type="term" value="P:negative regulation of phosphate metabolic process"/>
    <property type="evidence" value="ECO:0007669"/>
    <property type="project" value="InterPro"/>
</dbReference>
<evidence type="ECO:0000256" key="5">
    <source>
        <dbReference type="ARBA" id="ARBA00022490"/>
    </source>
</evidence>
<evidence type="ECO:0000313" key="9">
    <source>
        <dbReference type="EMBL" id="CAB4721428.1"/>
    </source>
</evidence>
<protein>
    <submittedName>
        <fullName evidence="8">Unannotated protein</fullName>
    </submittedName>
</protein>
<evidence type="ECO:0000256" key="3">
    <source>
        <dbReference type="ARBA" id="ARBA00011738"/>
    </source>
</evidence>
<dbReference type="GO" id="GO:0005737">
    <property type="term" value="C:cytoplasm"/>
    <property type="evidence" value="ECO:0007669"/>
    <property type="project" value="UniProtKB-SubCell"/>
</dbReference>
<feature type="domain" description="PhoU" evidence="7">
    <location>
        <begin position="20"/>
        <end position="106"/>
    </location>
</feature>
<evidence type="ECO:0000313" key="8">
    <source>
        <dbReference type="EMBL" id="CAB4603901.1"/>
    </source>
</evidence>
<dbReference type="InterPro" id="IPR038078">
    <property type="entry name" value="PhoU-like_sf"/>
</dbReference>
<dbReference type="PIRSF" id="PIRSF003107">
    <property type="entry name" value="PhoU"/>
    <property type="match status" value="1"/>
</dbReference>
<proteinExistence type="inferred from homology"/>
<evidence type="ECO:0000313" key="11">
    <source>
        <dbReference type="EMBL" id="CAB4988601.1"/>
    </source>
</evidence>
<sequence>MALIRSVFQDELDGVSQSLVDLSKMVAESMKKATEALLGAELRVAEEIISADEKIDNFQHELDSRIIDIIARQQPVASDLRALITALRMSADLERMGDLSHHIAKIARLRHPEVAVPQDLHDIVRHMGDAATKIAEKVGTVIETRNTNMALELEKDDDVIDTLHRELIGKLTSGSWDKGVAAAVDMTLLGRYYERFADHAVSVSRRVYFLVTGEFAQH</sequence>
<dbReference type="InterPro" id="IPR028366">
    <property type="entry name" value="PhoU"/>
</dbReference>
<accession>A0A6J6GRK9</accession>